<reference evidence="2 3" key="1">
    <citation type="journal article" date="2015" name="Microbes Environ.">
        <title>Distribution and evolution of nitrogen fixation genes in the phylum bacteroidetes.</title>
        <authorList>
            <person name="Inoue J."/>
            <person name="Oshima K."/>
            <person name="Suda W."/>
            <person name="Sakamoto M."/>
            <person name="Iino T."/>
            <person name="Noda S."/>
            <person name="Hongoh Y."/>
            <person name="Hattori M."/>
            <person name="Ohkuma M."/>
        </authorList>
    </citation>
    <scope>NUCLEOTIDE SEQUENCE [LARGE SCALE GENOMIC DNA]</scope>
    <source>
        <strain evidence="2">JCM 15548</strain>
    </source>
</reference>
<accession>A0A0E9LXL3</accession>
<sequence>MRIVKKMKFGFLFTLSTMFFVSCASVSTIPIEVMRPADYSVPPDVLSVVVVDFSFPYRGDSTHVLSLSPQKTTVVDTIWIDDFGLRVAESMAVELDNRAFFDSVFLHPVSLNRPPAGRPNLPLSPYQVGRILEDYNVQAVIALESVEYRSRFKVETLEGFYYASLDANSRLLWKIYDAQGQTMDAYIQQDSIFWDNSDAMYSGDYSSIPGIRYAMESLADFMGKYYPDRIAPYWESQNRFYYSTGHHLFSRAKDLLRANNWDHAARVWYYVFDEGNKKQKAMAAFNIALSFEVRGDFKEAVAWAEISKKLFEEMSPVRVSTPDKVRTTLYTEELNERIRETQKLEEQVGAGL</sequence>
<proteinExistence type="predicted"/>
<protein>
    <recommendedName>
        <fullName evidence="4">Tetratricopeptide repeat protein</fullName>
    </recommendedName>
</protein>
<organism evidence="2 3">
    <name type="scientific">Geofilum rubicundum JCM 15548</name>
    <dbReference type="NCBI Taxonomy" id="1236989"/>
    <lineage>
        <taxon>Bacteria</taxon>
        <taxon>Pseudomonadati</taxon>
        <taxon>Bacteroidota</taxon>
        <taxon>Bacteroidia</taxon>
        <taxon>Marinilabiliales</taxon>
        <taxon>Marinilabiliaceae</taxon>
        <taxon>Geofilum</taxon>
    </lineage>
</organism>
<evidence type="ECO:0000313" key="2">
    <source>
        <dbReference type="EMBL" id="GAO30327.1"/>
    </source>
</evidence>
<dbReference type="Proteomes" id="UP000032900">
    <property type="component" value="Unassembled WGS sequence"/>
</dbReference>
<dbReference type="Pfam" id="PF19867">
    <property type="entry name" value="DUF6340"/>
    <property type="match status" value="1"/>
</dbReference>
<dbReference type="AlphaFoldDB" id="A0A0E9LXL3"/>
<dbReference type="OrthoDB" id="1115705at2"/>
<keyword evidence="1" id="KW-0732">Signal</keyword>
<dbReference type="InterPro" id="IPR045921">
    <property type="entry name" value="DUF6340"/>
</dbReference>
<name>A0A0E9LXL3_9BACT</name>
<dbReference type="PROSITE" id="PS51257">
    <property type="entry name" value="PROKAR_LIPOPROTEIN"/>
    <property type="match status" value="1"/>
</dbReference>
<keyword evidence="3" id="KW-1185">Reference proteome</keyword>
<feature type="chain" id="PRO_5002428768" description="Tetratricopeptide repeat protein" evidence="1">
    <location>
        <begin position="25"/>
        <end position="352"/>
    </location>
</feature>
<dbReference type="EMBL" id="BAZW01000021">
    <property type="protein sequence ID" value="GAO30327.1"/>
    <property type="molecule type" value="Genomic_DNA"/>
</dbReference>
<evidence type="ECO:0000313" key="3">
    <source>
        <dbReference type="Proteomes" id="UP000032900"/>
    </source>
</evidence>
<dbReference type="STRING" id="1236989.JCM15548_12590"/>
<comment type="caution">
    <text evidence="2">The sequence shown here is derived from an EMBL/GenBank/DDBJ whole genome shotgun (WGS) entry which is preliminary data.</text>
</comment>
<evidence type="ECO:0008006" key="4">
    <source>
        <dbReference type="Google" id="ProtNLM"/>
    </source>
</evidence>
<dbReference type="RefSeq" id="WP_157482665.1">
    <property type="nucleotide sequence ID" value="NZ_BAZW01000021.1"/>
</dbReference>
<feature type="signal peptide" evidence="1">
    <location>
        <begin position="1"/>
        <end position="24"/>
    </location>
</feature>
<evidence type="ECO:0000256" key="1">
    <source>
        <dbReference type="SAM" id="SignalP"/>
    </source>
</evidence>
<gene>
    <name evidence="2" type="ORF">JCM15548_12590</name>
</gene>